<evidence type="ECO:0000313" key="8">
    <source>
        <dbReference type="EMBL" id="HIU53203.1"/>
    </source>
</evidence>
<dbReference type="PANTHER" id="PTHR11815:SF10">
    <property type="entry name" value="SUCCINATE--COA LIGASE [GDP-FORMING] SUBUNIT BETA, MITOCHONDRIAL"/>
    <property type="match status" value="1"/>
</dbReference>
<reference evidence="8" key="2">
    <citation type="journal article" date="2021" name="PeerJ">
        <title>Extensive microbial diversity within the chicken gut microbiome revealed by metagenomics and culture.</title>
        <authorList>
            <person name="Gilroy R."/>
            <person name="Ravi A."/>
            <person name="Getino M."/>
            <person name="Pursley I."/>
            <person name="Horton D.L."/>
            <person name="Alikhan N.F."/>
            <person name="Baker D."/>
            <person name="Gharbi K."/>
            <person name="Hall N."/>
            <person name="Watson M."/>
            <person name="Adriaenssens E.M."/>
            <person name="Foster-Nyarko E."/>
            <person name="Jarju S."/>
            <person name="Secka A."/>
            <person name="Antonio M."/>
            <person name="Oren A."/>
            <person name="Chaudhuri R.R."/>
            <person name="La Ragione R."/>
            <person name="Hildebrand F."/>
            <person name="Pallen M.J."/>
        </authorList>
    </citation>
    <scope>NUCLEOTIDE SEQUENCE</scope>
    <source>
        <strain evidence="8">ChiW3-316</strain>
    </source>
</reference>
<dbReference type="GO" id="GO:0004775">
    <property type="term" value="F:succinate-CoA ligase (ADP-forming) activity"/>
    <property type="evidence" value="ECO:0007669"/>
    <property type="project" value="UniProtKB-EC"/>
</dbReference>
<dbReference type="EC" id="6.2.1.5" evidence="8"/>
<dbReference type="Proteomes" id="UP000824107">
    <property type="component" value="Unassembled WGS sequence"/>
</dbReference>
<dbReference type="Pfam" id="PF00549">
    <property type="entry name" value="Ligase_CoA"/>
    <property type="match status" value="1"/>
</dbReference>
<comment type="caution">
    <text evidence="8">The sequence shown here is derived from an EMBL/GenBank/DDBJ whole genome shotgun (WGS) entry which is preliminary data.</text>
</comment>
<keyword evidence="3" id="KW-0479">Metal-binding</keyword>
<feature type="domain" description="ATP-citrate synthase/succinyl-CoA ligase C-terminal" evidence="6">
    <location>
        <begin position="273"/>
        <end position="385"/>
    </location>
</feature>
<dbReference type="InterPro" id="IPR013650">
    <property type="entry name" value="ATP-grasp_succ-CoA_synth-type"/>
</dbReference>
<dbReference type="GO" id="GO:0005524">
    <property type="term" value="F:ATP binding"/>
    <property type="evidence" value="ECO:0007669"/>
    <property type="project" value="InterPro"/>
</dbReference>
<dbReference type="PIRSF" id="PIRSF001554">
    <property type="entry name" value="SucCS_beta"/>
    <property type="match status" value="1"/>
</dbReference>
<evidence type="ECO:0000259" key="6">
    <source>
        <dbReference type="Pfam" id="PF00549"/>
    </source>
</evidence>
<dbReference type="GO" id="GO:0006104">
    <property type="term" value="P:succinyl-CoA metabolic process"/>
    <property type="evidence" value="ECO:0007669"/>
    <property type="project" value="TreeGrafter"/>
</dbReference>
<dbReference type="GO" id="GO:0042709">
    <property type="term" value="C:succinate-CoA ligase complex"/>
    <property type="evidence" value="ECO:0007669"/>
    <property type="project" value="TreeGrafter"/>
</dbReference>
<evidence type="ECO:0000256" key="4">
    <source>
        <dbReference type="ARBA" id="ARBA00022741"/>
    </source>
</evidence>
<dbReference type="InterPro" id="IPR005809">
    <property type="entry name" value="Succ_CoA_ligase-like_bsu"/>
</dbReference>
<keyword evidence="2 8" id="KW-0436">Ligase</keyword>
<dbReference type="Pfam" id="PF08442">
    <property type="entry name" value="ATP-grasp_2"/>
    <property type="match status" value="1"/>
</dbReference>
<dbReference type="GO" id="GO:0006099">
    <property type="term" value="P:tricarboxylic acid cycle"/>
    <property type="evidence" value="ECO:0007669"/>
    <property type="project" value="UniProtKB-KW"/>
</dbReference>
<dbReference type="SUPFAM" id="SSF52210">
    <property type="entry name" value="Succinyl-CoA synthetase domains"/>
    <property type="match status" value="1"/>
</dbReference>
<feature type="domain" description="ATP-grasp fold succinyl-CoA synthetase-type" evidence="7">
    <location>
        <begin position="2"/>
        <end position="211"/>
    </location>
</feature>
<keyword evidence="1" id="KW-0816">Tricarboxylic acid cycle</keyword>
<accession>A0A9D1M3H7</accession>
<dbReference type="Gene3D" id="3.30.470.20">
    <property type="entry name" value="ATP-grasp fold, B domain"/>
    <property type="match status" value="1"/>
</dbReference>
<dbReference type="AlphaFoldDB" id="A0A9D1M3H7"/>
<dbReference type="SUPFAM" id="SSF56059">
    <property type="entry name" value="Glutathione synthetase ATP-binding domain-like"/>
    <property type="match status" value="1"/>
</dbReference>
<dbReference type="NCBIfam" id="NF001913">
    <property type="entry name" value="PRK00696.1"/>
    <property type="match status" value="1"/>
</dbReference>
<dbReference type="GO" id="GO:0046872">
    <property type="term" value="F:metal ion binding"/>
    <property type="evidence" value="ECO:0007669"/>
    <property type="project" value="UniProtKB-KW"/>
</dbReference>
<keyword evidence="4" id="KW-0547">Nucleotide-binding</keyword>
<dbReference type="Gene3D" id="3.40.50.261">
    <property type="entry name" value="Succinyl-CoA synthetase domains"/>
    <property type="match status" value="1"/>
</dbReference>
<dbReference type="GO" id="GO:0005829">
    <property type="term" value="C:cytosol"/>
    <property type="evidence" value="ECO:0007669"/>
    <property type="project" value="TreeGrafter"/>
</dbReference>
<evidence type="ECO:0000256" key="1">
    <source>
        <dbReference type="ARBA" id="ARBA00022532"/>
    </source>
</evidence>
<sequence>MNIHEYQAKRIISQYGINIPKGRIAYTPLEAKNAALAVAYRGPWMLKAQIQSGARNHGRFLEKSAGRRSGIRLVKHRREIMEEAGKMLGATLVTPQTGPKGKLVSRIYVEAFTKVRKIFYAGLVIDRMNAAITLLVADIREHEISELAVNEPEKILRLNLDLITGASPEQIHQVLEFLELQPKSIRSLETFINGLHQAFVDCDATMLEINPAGVDAKGNIIALDAKLSIDDNAMYRHKDLKPLQDEYETEERELKAGKYGFQYSSFDGSIGCIVNGDGIALAAMDLIREKGEGTACFLNVKGGVDKDKIAAGIKIIMTNPRVEGILINVLGGFLRCNLLAEGIVAAASEVGLNVPLVVRFEGTNKDEAKEILEHSKLPLIIADSMEDSVDKLIAAMEASD</sequence>
<evidence type="ECO:0000313" key="9">
    <source>
        <dbReference type="Proteomes" id="UP000824107"/>
    </source>
</evidence>
<dbReference type="EMBL" id="DVNC01000028">
    <property type="protein sequence ID" value="HIU53203.1"/>
    <property type="molecule type" value="Genomic_DNA"/>
</dbReference>
<dbReference type="InterPro" id="IPR005811">
    <property type="entry name" value="SUCC_ACL_C"/>
</dbReference>
<reference evidence="8" key="1">
    <citation type="submission" date="2020-10" db="EMBL/GenBank/DDBJ databases">
        <authorList>
            <person name="Gilroy R."/>
        </authorList>
    </citation>
    <scope>NUCLEOTIDE SEQUENCE</scope>
    <source>
        <strain evidence="8">ChiW3-316</strain>
    </source>
</reference>
<keyword evidence="5" id="KW-0460">Magnesium</keyword>
<dbReference type="PANTHER" id="PTHR11815">
    <property type="entry name" value="SUCCINYL-COA SYNTHETASE BETA CHAIN"/>
    <property type="match status" value="1"/>
</dbReference>
<organism evidence="8 9">
    <name type="scientific">Candidatus Scatocola faecipullorum</name>
    <dbReference type="NCBI Taxonomy" id="2840917"/>
    <lineage>
        <taxon>Bacteria</taxon>
        <taxon>Pseudomonadati</taxon>
        <taxon>Pseudomonadota</taxon>
        <taxon>Alphaproteobacteria</taxon>
        <taxon>Rhodospirillales</taxon>
        <taxon>Rhodospirillaceae</taxon>
        <taxon>Rhodospirillaceae incertae sedis</taxon>
        <taxon>Candidatus Scatocola</taxon>
    </lineage>
</organism>
<dbReference type="InterPro" id="IPR013815">
    <property type="entry name" value="ATP_grasp_subdomain_1"/>
</dbReference>
<proteinExistence type="predicted"/>
<evidence type="ECO:0000256" key="3">
    <source>
        <dbReference type="ARBA" id="ARBA00022723"/>
    </source>
</evidence>
<dbReference type="InterPro" id="IPR016102">
    <property type="entry name" value="Succinyl-CoA_synth-like"/>
</dbReference>
<evidence type="ECO:0000259" key="7">
    <source>
        <dbReference type="Pfam" id="PF08442"/>
    </source>
</evidence>
<evidence type="ECO:0000256" key="2">
    <source>
        <dbReference type="ARBA" id="ARBA00022598"/>
    </source>
</evidence>
<protein>
    <submittedName>
        <fullName evidence="8">ADP-forming succinate--CoA ligase subunit beta</fullName>
        <ecNumber evidence="8">6.2.1.5</ecNumber>
    </submittedName>
</protein>
<dbReference type="Gene3D" id="3.30.1490.20">
    <property type="entry name" value="ATP-grasp fold, A domain"/>
    <property type="match status" value="1"/>
</dbReference>
<gene>
    <name evidence="8" type="primary">sucC</name>
    <name evidence="8" type="ORF">IAD20_03885</name>
</gene>
<name>A0A9D1M3H7_9PROT</name>
<evidence type="ECO:0000256" key="5">
    <source>
        <dbReference type="ARBA" id="ARBA00022842"/>
    </source>
</evidence>